<name>A0A370C889_ASPNG</name>
<sequence length="428" mass="47444">MADHTCVEHLTPLDLPMPRTYIRVLFVFPTASPTTELSQELQCGLEKLAKQVPWIAGNVFLTTSTDQKAPLEIRYHADKTPRLQDKGQIAASYASLSSQDMPMKAIPLDVWPTLPSLLGNTPSETGDPVFAVSFFRFADQGVGLCICLHHNAVDVTGFSEVVRLWAENVVQQNQTHPSYGLQGSGDRLVQLSKALEPDLRGISSLSSKSAQRQLTTNVILCALLWTSITRVRAQRNPDLRRQTSRLVTAVNGRSRIPGNLQPMPGNQQYLGNVVLYALANFSCANLATADEDPVRSLAKICDRISESQSPATIDSRFIAETYRLVDSMEDYRSLFAGWDLFGSRDFTITSWAGLDLYGVDFGPLLGKPEFVRLPCMEVDGVAIVLPRRRNVCDERLEVMVMLRCDDMESLERDSMWQTLVGGGKSCEA</sequence>
<proteinExistence type="predicted"/>
<dbReference type="GO" id="GO:0016746">
    <property type="term" value="F:acyltransferase activity"/>
    <property type="evidence" value="ECO:0007669"/>
    <property type="project" value="UniProtKB-KW"/>
</dbReference>
<dbReference type="Pfam" id="PF02458">
    <property type="entry name" value="Transferase"/>
    <property type="match status" value="1"/>
</dbReference>
<evidence type="ECO:0000259" key="3">
    <source>
        <dbReference type="Pfam" id="PF22664"/>
    </source>
</evidence>
<dbReference type="Proteomes" id="UP000253845">
    <property type="component" value="Unassembled WGS sequence"/>
</dbReference>
<evidence type="ECO:0000313" key="5">
    <source>
        <dbReference type="Proteomes" id="UP000253845"/>
    </source>
</evidence>
<reference evidence="4 5" key="1">
    <citation type="submission" date="2018-07" db="EMBL/GenBank/DDBJ databases">
        <title>Section-level genome sequencing of Aspergillus section Nigri to investigate inter- and intra-species variation.</title>
        <authorList>
            <consortium name="DOE Joint Genome Institute"/>
            <person name="Vesth T.C."/>
            <person name="Nybo J.L."/>
            <person name="Theobald S."/>
            <person name="Frisvad J.C."/>
            <person name="Larsen T.O."/>
            <person name="Nielsen K.F."/>
            <person name="Hoof J.B."/>
            <person name="Brandl J."/>
            <person name="Salamov A."/>
            <person name="Riley R."/>
            <person name="Gladden J.M."/>
            <person name="Phatale P."/>
            <person name="Nielsen M.T."/>
            <person name="Lyhne E.K."/>
            <person name="Kogle M.E."/>
            <person name="Strasser K."/>
            <person name="McDonnell E."/>
            <person name="Barry K."/>
            <person name="Clum A."/>
            <person name="Chen C."/>
            <person name="Nolan M."/>
            <person name="Sandor L."/>
            <person name="Kuo A."/>
            <person name="Lipzen A."/>
            <person name="Hainaut M."/>
            <person name="Drula E."/>
            <person name="Tsang A."/>
            <person name="Magnuson J.K."/>
            <person name="Henrissat B."/>
            <person name="Wiebenga A."/>
            <person name="Simmons B.A."/>
            <person name="Makela M.R."/>
            <person name="De vries R.P."/>
            <person name="Grigoriev I.V."/>
            <person name="Mortensen U.H."/>
            <person name="Baker S.E."/>
            <person name="Andersen M.R."/>
        </authorList>
    </citation>
    <scope>NUCLEOTIDE SEQUENCE [LARGE SCALE GENOMIC DNA]</scope>
    <source>
        <strain evidence="4 5">ATCC 13496</strain>
    </source>
</reference>
<evidence type="ECO:0000256" key="1">
    <source>
        <dbReference type="ARBA" id="ARBA00022679"/>
    </source>
</evidence>
<dbReference type="PANTHER" id="PTHR31896">
    <property type="entry name" value="FAMILY REGULATORY PROTEIN, PUTATIVE (AFU_ORTHOLOGUE AFUA_3G14730)-RELATED"/>
    <property type="match status" value="1"/>
</dbReference>
<keyword evidence="2" id="KW-0012">Acyltransferase</keyword>
<protein>
    <recommendedName>
        <fullName evidence="3">Trichothecene 3-O-acetyltransferase-like N-terminal domain-containing protein</fullName>
    </recommendedName>
</protein>
<dbReference type="InterPro" id="IPR051283">
    <property type="entry name" value="Sec_Metabolite_Acyltrans"/>
</dbReference>
<dbReference type="Gene3D" id="3.30.559.10">
    <property type="entry name" value="Chloramphenicol acetyltransferase-like domain"/>
    <property type="match status" value="2"/>
</dbReference>
<evidence type="ECO:0000313" key="4">
    <source>
        <dbReference type="EMBL" id="RDH21922.1"/>
    </source>
</evidence>
<feature type="domain" description="Trichothecene 3-O-acetyltransferase-like N-terminal" evidence="3">
    <location>
        <begin position="21"/>
        <end position="165"/>
    </location>
</feature>
<dbReference type="VEuPathDB" id="FungiDB:M747DRAFT_330359"/>
<dbReference type="InterPro" id="IPR054710">
    <property type="entry name" value="Tri101-like_N"/>
</dbReference>
<dbReference type="AlphaFoldDB" id="A0A370C889"/>
<dbReference type="PANTHER" id="PTHR31896:SF64">
    <property type="entry name" value="TRICHOTHECENE 3-O-ACETYLTRANSFERASE"/>
    <property type="match status" value="1"/>
</dbReference>
<organism evidence="4 5">
    <name type="scientific">Aspergillus niger ATCC 13496</name>
    <dbReference type="NCBI Taxonomy" id="1353008"/>
    <lineage>
        <taxon>Eukaryota</taxon>
        <taxon>Fungi</taxon>
        <taxon>Dikarya</taxon>
        <taxon>Ascomycota</taxon>
        <taxon>Pezizomycotina</taxon>
        <taxon>Eurotiomycetes</taxon>
        <taxon>Eurotiomycetidae</taxon>
        <taxon>Eurotiales</taxon>
        <taxon>Aspergillaceae</taxon>
        <taxon>Aspergillus</taxon>
        <taxon>Aspergillus subgen. Circumdati</taxon>
    </lineage>
</organism>
<gene>
    <name evidence="4" type="ORF">M747DRAFT_330359</name>
</gene>
<dbReference type="InterPro" id="IPR023213">
    <property type="entry name" value="CAT-like_dom_sf"/>
</dbReference>
<keyword evidence="1" id="KW-0808">Transferase</keyword>
<dbReference type="Pfam" id="PF22664">
    <property type="entry name" value="TRI-like_N"/>
    <property type="match status" value="1"/>
</dbReference>
<dbReference type="EMBL" id="KZ851909">
    <property type="protein sequence ID" value="RDH21922.1"/>
    <property type="molecule type" value="Genomic_DNA"/>
</dbReference>
<evidence type="ECO:0000256" key="2">
    <source>
        <dbReference type="ARBA" id="ARBA00023315"/>
    </source>
</evidence>
<accession>A0A370C889</accession>